<name>A0A1J8QWG1_9AGAM</name>
<proteinExistence type="predicted"/>
<keyword evidence="4" id="KW-1185">Reference proteome</keyword>
<reference evidence="3 4" key="1">
    <citation type="submission" date="2016-03" db="EMBL/GenBank/DDBJ databases">
        <title>Comparative genomics of the ectomycorrhizal sister species Rhizopogon vinicolor and Rhizopogon vesiculosus (Basidiomycota: Boletales) reveals a divergence of the mating type B locus.</title>
        <authorList>
            <person name="Mujic A.B."/>
            <person name="Kuo A."/>
            <person name="Tritt A."/>
            <person name="Lipzen A."/>
            <person name="Chen C."/>
            <person name="Johnson J."/>
            <person name="Sharma A."/>
            <person name="Barry K."/>
            <person name="Grigoriev I.V."/>
            <person name="Spatafora J.W."/>
        </authorList>
    </citation>
    <scope>NUCLEOTIDE SEQUENCE [LARGE SCALE GENOMIC DNA]</scope>
    <source>
        <strain evidence="3 4">AM-OR11-056</strain>
    </source>
</reference>
<dbReference type="AlphaFoldDB" id="A0A1J8QWG1"/>
<evidence type="ECO:0000256" key="1">
    <source>
        <dbReference type="SAM" id="MobiDB-lite"/>
    </source>
</evidence>
<dbReference type="STRING" id="180088.A0A1J8QWG1"/>
<accession>A0A1J8QWG1</accession>
<protein>
    <recommendedName>
        <fullName evidence="2">DUF6699 domain-containing protein</fullName>
    </recommendedName>
</protein>
<dbReference type="Pfam" id="PF20415">
    <property type="entry name" value="DUF6699"/>
    <property type="match status" value="1"/>
</dbReference>
<evidence type="ECO:0000313" key="3">
    <source>
        <dbReference type="EMBL" id="OJA17792.1"/>
    </source>
</evidence>
<dbReference type="InterPro" id="IPR046522">
    <property type="entry name" value="DUF6699"/>
</dbReference>
<sequence>MDQLPFVTFPASVASPVFGAHPNLTLSNIRTLQSSLTSNDYRLFIPSPAIDLASRPLSPLPNTQTIIMPGKHVHFNEENIFYSPSATPSPSLTESSLPSSDGPYTPPQLKTPLGPVAIHPLLAFHPYVFPINYDVSRTPNTAYANIQASPVPLDSYRRSEPATNPPIHVLTLKSELLPWRCEIRASTLPYITVEDVLGQLYGFLRTPATRDEYKAAPNQFVRDKIAESYGRRCSRASSAEEYAQEQRKGLKRVDFLMGTTTFMGLSSTKLGPDVWVLNLQ</sequence>
<comment type="caution">
    <text evidence="3">The sequence shown here is derived from an EMBL/GenBank/DDBJ whole genome shotgun (WGS) entry which is preliminary data.</text>
</comment>
<feature type="compositionally biased region" description="Low complexity" evidence="1">
    <location>
        <begin position="85"/>
        <end position="100"/>
    </location>
</feature>
<dbReference type="EMBL" id="LVVM01001814">
    <property type="protein sequence ID" value="OJA17792.1"/>
    <property type="molecule type" value="Genomic_DNA"/>
</dbReference>
<evidence type="ECO:0000259" key="2">
    <source>
        <dbReference type="Pfam" id="PF20415"/>
    </source>
</evidence>
<feature type="domain" description="DUF6699" evidence="2">
    <location>
        <begin position="131"/>
        <end position="269"/>
    </location>
</feature>
<evidence type="ECO:0000313" key="4">
    <source>
        <dbReference type="Proteomes" id="UP000183567"/>
    </source>
</evidence>
<organism evidence="3 4">
    <name type="scientific">Rhizopogon vesiculosus</name>
    <dbReference type="NCBI Taxonomy" id="180088"/>
    <lineage>
        <taxon>Eukaryota</taxon>
        <taxon>Fungi</taxon>
        <taxon>Dikarya</taxon>
        <taxon>Basidiomycota</taxon>
        <taxon>Agaricomycotina</taxon>
        <taxon>Agaricomycetes</taxon>
        <taxon>Agaricomycetidae</taxon>
        <taxon>Boletales</taxon>
        <taxon>Suillineae</taxon>
        <taxon>Rhizopogonaceae</taxon>
        <taxon>Rhizopogon</taxon>
    </lineage>
</organism>
<dbReference type="Proteomes" id="UP000183567">
    <property type="component" value="Unassembled WGS sequence"/>
</dbReference>
<feature type="region of interest" description="Disordered" evidence="1">
    <location>
        <begin position="85"/>
        <end position="106"/>
    </location>
</feature>
<dbReference type="OrthoDB" id="2783256at2759"/>
<gene>
    <name evidence="3" type="ORF">AZE42_12448</name>
</gene>